<reference evidence="9" key="1">
    <citation type="submission" date="2018-05" db="EMBL/GenBank/DDBJ databases">
        <title>Genome Sequencing of selected type strains of the family Eggerthellaceae.</title>
        <authorList>
            <person name="Danylec N."/>
            <person name="Stoll D.A."/>
            <person name="Doetsch A."/>
            <person name="Huch M."/>
        </authorList>
    </citation>
    <scope>NUCLEOTIDE SEQUENCE [LARGE SCALE GENOMIC DNA]</scope>
    <source>
        <strain evidence="9">DSM 24851</strain>
    </source>
</reference>
<dbReference type="GO" id="GO:0005886">
    <property type="term" value="C:plasma membrane"/>
    <property type="evidence" value="ECO:0007669"/>
    <property type="project" value="UniProtKB-SubCell"/>
</dbReference>
<feature type="transmembrane region" description="Helical" evidence="7">
    <location>
        <begin position="121"/>
        <end position="141"/>
    </location>
</feature>
<feature type="transmembrane region" description="Helical" evidence="7">
    <location>
        <begin position="318"/>
        <end position="341"/>
    </location>
</feature>
<feature type="transmembrane region" description="Helical" evidence="7">
    <location>
        <begin position="283"/>
        <end position="306"/>
    </location>
</feature>
<dbReference type="EMBL" id="QIBX01000001">
    <property type="protein sequence ID" value="RNL42173.1"/>
    <property type="molecule type" value="Genomic_DNA"/>
</dbReference>
<evidence type="ECO:0000313" key="8">
    <source>
        <dbReference type="EMBL" id="RNL42173.1"/>
    </source>
</evidence>
<dbReference type="PANTHER" id="PTHR34856">
    <property type="entry name" value="PROTEIN NRFD"/>
    <property type="match status" value="1"/>
</dbReference>
<feature type="transmembrane region" description="Helical" evidence="7">
    <location>
        <begin position="186"/>
        <end position="212"/>
    </location>
</feature>
<dbReference type="InterPro" id="IPR052049">
    <property type="entry name" value="Electron_transfer_protein"/>
</dbReference>
<evidence type="ECO:0000256" key="4">
    <source>
        <dbReference type="ARBA" id="ARBA00022692"/>
    </source>
</evidence>
<keyword evidence="5 7" id="KW-1133">Transmembrane helix</keyword>
<name>A0A3N0B4X4_9ACTN</name>
<organism evidence="8 9">
    <name type="scientific">Slackia equolifaciens</name>
    <dbReference type="NCBI Taxonomy" id="498718"/>
    <lineage>
        <taxon>Bacteria</taxon>
        <taxon>Bacillati</taxon>
        <taxon>Actinomycetota</taxon>
        <taxon>Coriobacteriia</taxon>
        <taxon>Eggerthellales</taxon>
        <taxon>Eggerthellaceae</taxon>
        <taxon>Slackia</taxon>
    </lineage>
</organism>
<sequence length="351" mass="36331">MLSDLVVCYLFLGGAGGGACLVLAVMGLLSPRDEIAARVVAASGRAAVAAPLYVNRREAAVQPRTMWLLKPPSSYRRLFVAGHTVSLAALALGVACLIVDLARADRVALVFLSPTPTFITLGVWFLTAALALTCLILVLWISFARVRVAALRIVQATLAAASLGVILYTGLLLQGIDAVPLWATPWLPVLFALSSLSCGMALVLIAACANGTVRIFHSVMRRMVIVDVAVIVLEAIACALLVGAALQGNSPLSAIDGSVVADSPTQYAALVSAGALLGGQAAWVFWLGFVGVGLVVPIALECIVVAGRRRVPVPALMCVPACCVLVGGLVMRYCIVAAGVHPMVASIGNML</sequence>
<keyword evidence="3" id="KW-1003">Cell membrane</keyword>
<feature type="transmembrane region" description="Helical" evidence="7">
    <location>
        <begin position="224"/>
        <end position="246"/>
    </location>
</feature>
<evidence type="ECO:0000256" key="2">
    <source>
        <dbReference type="ARBA" id="ARBA00008929"/>
    </source>
</evidence>
<dbReference type="Pfam" id="PF03916">
    <property type="entry name" value="NrfD"/>
    <property type="match status" value="1"/>
</dbReference>
<feature type="transmembrane region" description="Helical" evidence="7">
    <location>
        <begin position="75"/>
        <end position="101"/>
    </location>
</feature>
<evidence type="ECO:0000256" key="3">
    <source>
        <dbReference type="ARBA" id="ARBA00022475"/>
    </source>
</evidence>
<evidence type="ECO:0000256" key="1">
    <source>
        <dbReference type="ARBA" id="ARBA00004651"/>
    </source>
</evidence>
<evidence type="ECO:0000256" key="7">
    <source>
        <dbReference type="SAM" id="Phobius"/>
    </source>
</evidence>
<evidence type="ECO:0000256" key="6">
    <source>
        <dbReference type="ARBA" id="ARBA00023136"/>
    </source>
</evidence>
<keyword evidence="6 7" id="KW-0472">Membrane</keyword>
<dbReference type="Proteomes" id="UP000269591">
    <property type="component" value="Unassembled WGS sequence"/>
</dbReference>
<proteinExistence type="inferred from homology"/>
<dbReference type="RefSeq" id="WP_123208031.1">
    <property type="nucleotide sequence ID" value="NZ_JBHTHO010000013.1"/>
</dbReference>
<comment type="subcellular location">
    <subcellularLocation>
        <location evidence="1">Cell membrane</location>
        <topology evidence="1">Multi-pass membrane protein</topology>
    </subcellularLocation>
</comment>
<feature type="transmembrane region" description="Helical" evidence="7">
    <location>
        <begin position="7"/>
        <end position="29"/>
    </location>
</feature>
<feature type="transmembrane region" description="Helical" evidence="7">
    <location>
        <begin position="153"/>
        <end position="174"/>
    </location>
</feature>
<evidence type="ECO:0000313" key="9">
    <source>
        <dbReference type="Proteomes" id="UP000269591"/>
    </source>
</evidence>
<keyword evidence="4 7" id="KW-0812">Transmembrane</keyword>
<keyword evidence="9" id="KW-1185">Reference proteome</keyword>
<protein>
    <submittedName>
        <fullName evidence="8">Polysulfide reductase</fullName>
    </submittedName>
</protein>
<accession>A0A3N0B4X4</accession>
<comment type="caution">
    <text evidence="8">The sequence shown here is derived from an EMBL/GenBank/DDBJ whole genome shotgun (WGS) entry which is preliminary data.</text>
</comment>
<dbReference type="OrthoDB" id="3174385at2"/>
<dbReference type="Gene3D" id="1.20.1630.10">
    <property type="entry name" value="Formate dehydrogenase/DMSO reductase domain"/>
    <property type="match status" value="1"/>
</dbReference>
<dbReference type="PANTHER" id="PTHR34856:SF2">
    <property type="entry name" value="PROTEIN NRFD"/>
    <property type="match status" value="1"/>
</dbReference>
<comment type="similarity">
    <text evidence="2">Belongs to the NrfD family.</text>
</comment>
<dbReference type="InterPro" id="IPR005614">
    <property type="entry name" value="NrfD-like"/>
</dbReference>
<evidence type="ECO:0000256" key="5">
    <source>
        <dbReference type="ARBA" id="ARBA00022989"/>
    </source>
</evidence>
<gene>
    <name evidence="8" type="ORF">DMP06_01870</name>
</gene>
<dbReference type="AlphaFoldDB" id="A0A3N0B4X4"/>